<dbReference type="Proteomes" id="UP000288805">
    <property type="component" value="Unassembled WGS sequence"/>
</dbReference>
<sequence>MDLCVFPSFPSLFALADPKEAWVKDVWSRIAKGKEGGAGKLILEEEDRVQWMEFSRESHFTKPRAGFLSFVSNEEHLEVVCAAKTEEEFIDHLLLHCEKIRALWEMLLTLFGVSWVFLSSVRETLLG</sequence>
<organism evidence="1 2">
    <name type="scientific">Vitis vinifera</name>
    <name type="common">Grape</name>
    <dbReference type="NCBI Taxonomy" id="29760"/>
    <lineage>
        <taxon>Eukaryota</taxon>
        <taxon>Viridiplantae</taxon>
        <taxon>Streptophyta</taxon>
        <taxon>Embryophyta</taxon>
        <taxon>Tracheophyta</taxon>
        <taxon>Spermatophyta</taxon>
        <taxon>Magnoliopsida</taxon>
        <taxon>eudicotyledons</taxon>
        <taxon>Gunneridae</taxon>
        <taxon>Pentapetalae</taxon>
        <taxon>rosids</taxon>
        <taxon>Vitales</taxon>
        <taxon>Vitaceae</taxon>
        <taxon>Viteae</taxon>
        <taxon>Vitis</taxon>
    </lineage>
</organism>
<name>A0A438GJ62_VITVI</name>
<reference evidence="1 2" key="1">
    <citation type="journal article" date="2018" name="PLoS Genet.">
        <title>Population sequencing reveals clonal diversity and ancestral inbreeding in the grapevine cultivar Chardonnay.</title>
        <authorList>
            <person name="Roach M.J."/>
            <person name="Johnson D.L."/>
            <person name="Bohlmann J."/>
            <person name="van Vuuren H.J."/>
            <person name="Jones S.J."/>
            <person name="Pretorius I.S."/>
            <person name="Schmidt S.A."/>
            <person name="Borneman A.R."/>
        </authorList>
    </citation>
    <scope>NUCLEOTIDE SEQUENCE [LARGE SCALE GENOMIC DNA]</scope>
    <source>
        <strain evidence="2">cv. Chardonnay</strain>
        <tissue evidence="1">Leaf</tissue>
    </source>
</reference>
<gene>
    <name evidence="1" type="ORF">CK203_054926</name>
</gene>
<dbReference type="AlphaFoldDB" id="A0A438GJ62"/>
<accession>A0A438GJ62</accession>
<protein>
    <submittedName>
        <fullName evidence="1">Uncharacterized protein</fullName>
    </submittedName>
</protein>
<evidence type="ECO:0000313" key="2">
    <source>
        <dbReference type="Proteomes" id="UP000288805"/>
    </source>
</evidence>
<dbReference type="EMBL" id="QGNW01000419">
    <property type="protein sequence ID" value="RVW72250.1"/>
    <property type="molecule type" value="Genomic_DNA"/>
</dbReference>
<evidence type="ECO:0000313" key="1">
    <source>
        <dbReference type="EMBL" id="RVW72250.1"/>
    </source>
</evidence>
<comment type="caution">
    <text evidence="1">The sequence shown here is derived from an EMBL/GenBank/DDBJ whole genome shotgun (WGS) entry which is preliminary data.</text>
</comment>
<proteinExistence type="predicted"/>